<dbReference type="AlphaFoldDB" id="A0A5J4TQ84"/>
<feature type="compositionally biased region" description="Polar residues" evidence="1">
    <location>
        <begin position="1"/>
        <end position="19"/>
    </location>
</feature>
<evidence type="ECO:0000313" key="2">
    <source>
        <dbReference type="EMBL" id="KAA6360377.1"/>
    </source>
</evidence>
<comment type="caution">
    <text evidence="2">The sequence shown here is derived from an EMBL/GenBank/DDBJ whole genome shotgun (WGS) entry which is preliminary data.</text>
</comment>
<gene>
    <name evidence="2" type="ORF">EZS28_044095</name>
</gene>
<accession>A0A5J4TQ84</accession>
<evidence type="ECO:0000256" key="1">
    <source>
        <dbReference type="SAM" id="MobiDB-lite"/>
    </source>
</evidence>
<protein>
    <submittedName>
        <fullName evidence="2">Uncharacterized protein</fullName>
    </submittedName>
</protein>
<feature type="compositionally biased region" description="Acidic residues" evidence="1">
    <location>
        <begin position="115"/>
        <end position="139"/>
    </location>
</feature>
<feature type="compositionally biased region" description="Basic and acidic residues" evidence="1">
    <location>
        <begin position="140"/>
        <end position="157"/>
    </location>
</feature>
<organism evidence="2 3">
    <name type="scientific">Streblomastix strix</name>
    <dbReference type="NCBI Taxonomy" id="222440"/>
    <lineage>
        <taxon>Eukaryota</taxon>
        <taxon>Metamonada</taxon>
        <taxon>Preaxostyla</taxon>
        <taxon>Oxymonadida</taxon>
        <taxon>Streblomastigidae</taxon>
        <taxon>Streblomastix</taxon>
    </lineage>
</organism>
<dbReference type="Proteomes" id="UP000324800">
    <property type="component" value="Unassembled WGS sequence"/>
</dbReference>
<proteinExistence type="predicted"/>
<feature type="compositionally biased region" description="Basic and acidic residues" evidence="1">
    <location>
        <begin position="54"/>
        <end position="64"/>
    </location>
</feature>
<name>A0A5J4TQ84_9EUKA</name>
<reference evidence="2 3" key="1">
    <citation type="submission" date="2019-03" db="EMBL/GenBank/DDBJ databases">
        <title>Single cell metagenomics reveals metabolic interactions within the superorganism composed of flagellate Streblomastix strix and complex community of Bacteroidetes bacteria on its surface.</title>
        <authorList>
            <person name="Treitli S.C."/>
            <person name="Kolisko M."/>
            <person name="Husnik F."/>
            <person name="Keeling P."/>
            <person name="Hampl V."/>
        </authorList>
    </citation>
    <scope>NUCLEOTIDE SEQUENCE [LARGE SCALE GENOMIC DNA]</scope>
    <source>
        <strain evidence="2">ST1C</strain>
    </source>
</reference>
<feature type="compositionally biased region" description="Polar residues" evidence="1">
    <location>
        <begin position="28"/>
        <end position="51"/>
    </location>
</feature>
<dbReference type="EMBL" id="SNRW01027017">
    <property type="protein sequence ID" value="KAA6360377.1"/>
    <property type="molecule type" value="Genomic_DNA"/>
</dbReference>
<evidence type="ECO:0000313" key="3">
    <source>
        <dbReference type="Proteomes" id="UP000324800"/>
    </source>
</evidence>
<feature type="compositionally biased region" description="Acidic residues" evidence="1">
    <location>
        <begin position="75"/>
        <end position="99"/>
    </location>
</feature>
<feature type="region of interest" description="Disordered" evidence="1">
    <location>
        <begin position="1"/>
        <end position="181"/>
    </location>
</feature>
<feature type="non-terminal residue" evidence="2">
    <location>
        <position position="1"/>
    </location>
</feature>
<sequence length="181" mass="20309">ANSGSRRSPQNDISLQQSKPALLPQAKAVNSQKNGSRISGGNCLLQVQQGRGQVKNEEMKDINGKIKKKPKIADEADEEDEEEEDEEEFDEDDEEEDIDDKNKNIKSKQKRGKSDDEDDDEEEEDSEENEEDEEEEGEDEKDKIGKYKNSDIKDRKGSSTVIAASAGKKVTKQAGGRIQHR</sequence>